<accession>A0A370BKD5</accession>
<proteinExistence type="predicted"/>
<organism evidence="1 2">
    <name type="scientific">Aspergillus niger ATCC 13496</name>
    <dbReference type="NCBI Taxonomy" id="1353008"/>
    <lineage>
        <taxon>Eukaryota</taxon>
        <taxon>Fungi</taxon>
        <taxon>Dikarya</taxon>
        <taxon>Ascomycota</taxon>
        <taxon>Pezizomycotina</taxon>
        <taxon>Eurotiomycetes</taxon>
        <taxon>Eurotiomycetidae</taxon>
        <taxon>Eurotiales</taxon>
        <taxon>Aspergillaceae</taxon>
        <taxon>Aspergillus</taxon>
        <taxon>Aspergillus subgen. Circumdati</taxon>
    </lineage>
</organism>
<evidence type="ECO:0000313" key="1">
    <source>
        <dbReference type="EMBL" id="RDH14580.1"/>
    </source>
</evidence>
<dbReference type="VEuPathDB" id="FungiDB:M747DRAFT_319359"/>
<sequence length="220" mass="24895">MPLGLVEDGSPLAHSDTYSRYQTTQKEKIKNQLTAVWLQWMSQHNSTEDETVCREGKSQAGNYGEFSTRDNPLEHPTITLALRRDDEPGKPSVSCFVNLPAPHSFPMDTEDEFTILQDLAVRHAHLLRLALHGRAVQHHTRLLRAPPVSIQRLKIGHVVEEDDRSLLSELLDVVQRRDWLPRLEELIIEAEDVGNKPVDSLIQACTAAGVTFTPILQQVW</sequence>
<dbReference type="Proteomes" id="UP000253845">
    <property type="component" value="Unassembled WGS sequence"/>
</dbReference>
<dbReference type="AlphaFoldDB" id="A0A370BKD5"/>
<evidence type="ECO:0000313" key="2">
    <source>
        <dbReference type="Proteomes" id="UP000253845"/>
    </source>
</evidence>
<protein>
    <submittedName>
        <fullName evidence="1">Uncharacterized protein</fullName>
    </submittedName>
</protein>
<name>A0A370BKD5_ASPNG</name>
<reference evidence="1 2" key="1">
    <citation type="submission" date="2018-07" db="EMBL/GenBank/DDBJ databases">
        <title>Section-level genome sequencing of Aspergillus section Nigri to investigate inter- and intra-species variation.</title>
        <authorList>
            <consortium name="DOE Joint Genome Institute"/>
            <person name="Vesth T.C."/>
            <person name="Nybo J.L."/>
            <person name="Theobald S."/>
            <person name="Frisvad J.C."/>
            <person name="Larsen T.O."/>
            <person name="Nielsen K.F."/>
            <person name="Hoof J.B."/>
            <person name="Brandl J."/>
            <person name="Salamov A."/>
            <person name="Riley R."/>
            <person name="Gladden J.M."/>
            <person name="Phatale P."/>
            <person name="Nielsen M.T."/>
            <person name="Lyhne E.K."/>
            <person name="Kogle M.E."/>
            <person name="Strasser K."/>
            <person name="McDonnell E."/>
            <person name="Barry K."/>
            <person name="Clum A."/>
            <person name="Chen C."/>
            <person name="Nolan M."/>
            <person name="Sandor L."/>
            <person name="Kuo A."/>
            <person name="Lipzen A."/>
            <person name="Hainaut M."/>
            <person name="Drula E."/>
            <person name="Tsang A."/>
            <person name="Magnuson J.K."/>
            <person name="Henrissat B."/>
            <person name="Wiebenga A."/>
            <person name="Simmons B.A."/>
            <person name="Makela M.R."/>
            <person name="De vries R.P."/>
            <person name="Grigoriev I.V."/>
            <person name="Mortensen U.H."/>
            <person name="Baker S.E."/>
            <person name="Andersen M.R."/>
        </authorList>
    </citation>
    <scope>NUCLEOTIDE SEQUENCE [LARGE SCALE GENOMIC DNA]</scope>
    <source>
        <strain evidence="1 2">ATCC 13496</strain>
    </source>
</reference>
<dbReference type="EMBL" id="KZ851963">
    <property type="protein sequence ID" value="RDH14580.1"/>
    <property type="molecule type" value="Genomic_DNA"/>
</dbReference>
<gene>
    <name evidence="1" type="ORF">M747DRAFT_319359</name>
</gene>